<dbReference type="Proteomes" id="UP000053201">
    <property type="component" value="Unassembled WGS sequence"/>
</dbReference>
<feature type="region of interest" description="Disordered" evidence="5">
    <location>
        <begin position="1088"/>
        <end position="1125"/>
    </location>
</feature>
<dbReference type="GO" id="GO:0032221">
    <property type="term" value="C:Rpd3S complex"/>
    <property type="evidence" value="ECO:0007669"/>
    <property type="project" value="TreeGrafter"/>
</dbReference>
<feature type="compositionally biased region" description="Polar residues" evidence="5">
    <location>
        <begin position="1088"/>
        <end position="1124"/>
    </location>
</feature>
<feature type="compositionally biased region" description="Low complexity" evidence="5">
    <location>
        <begin position="308"/>
        <end position="326"/>
    </location>
</feature>
<gene>
    <name evidence="7" type="ORF">SPPG_05024</name>
</gene>
<feature type="region of interest" description="Disordered" evidence="5">
    <location>
        <begin position="420"/>
        <end position="484"/>
    </location>
</feature>
<dbReference type="EMBL" id="KQ257457">
    <property type="protein sequence ID" value="KNC99641.1"/>
    <property type="molecule type" value="Genomic_DNA"/>
</dbReference>
<dbReference type="GO" id="GO:0008270">
    <property type="term" value="F:zinc ion binding"/>
    <property type="evidence" value="ECO:0007669"/>
    <property type="project" value="UniProtKB-KW"/>
</dbReference>
<dbReference type="STRING" id="645134.A0A0L0HF36"/>
<accession>A0A0L0HF36</accession>
<dbReference type="InParanoid" id="A0A0L0HF36"/>
<reference evidence="7 8" key="1">
    <citation type="submission" date="2009-08" db="EMBL/GenBank/DDBJ databases">
        <title>The Genome Sequence of Spizellomyces punctatus strain DAOM BR117.</title>
        <authorList>
            <consortium name="The Broad Institute Genome Sequencing Platform"/>
            <person name="Russ C."/>
            <person name="Cuomo C."/>
            <person name="Shea T."/>
            <person name="Young S.K."/>
            <person name="Zeng Q."/>
            <person name="Koehrsen M."/>
            <person name="Haas B."/>
            <person name="Borodovsky M."/>
            <person name="Guigo R."/>
            <person name="Alvarado L."/>
            <person name="Berlin A."/>
            <person name="Bochicchio J."/>
            <person name="Borenstein D."/>
            <person name="Chapman S."/>
            <person name="Chen Z."/>
            <person name="Engels R."/>
            <person name="Freedman E."/>
            <person name="Gellesch M."/>
            <person name="Goldberg J."/>
            <person name="Griggs A."/>
            <person name="Gujja S."/>
            <person name="Heiman D."/>
            <person name="Hepburn T."/>
            <person name="Howarth C."/>
            <person name="Jen D."/>
            <person name="Larson L."/>
            <person name="Lewis B."/>
            <person name="Mehta T."/>
            <person name="Park D."/>
            <person name="Pearson M."/>
            <person name="Roberts A."/>
            <person name="Saif S."/>
            <person name="Shenoy N."/>
            <person name="Sisk P."/>
            <person name="Stolte C."/>
            <person name="Sykes S."/>
            <person name="Thomson T."/>
            <person name="Walk T."/>
            <person name="White J."/>
            <person name="Yandava C."/>
            <person name="Burger G."/>
            <person name="Gray M.W."/>
            <person name="Holland P.W.H."/>
            <person name="King N."/>
            <person name="Lang F.B.F."/>
            <person name="Roger A.J."/>
            <person name="Ruiz-Trillo I."/>
            <person name="Lander E."/>
            <person name="Nusbaum C."/>
        </authorList>
    </citation>
    <scope>NUCLEOTIDE SEQUENCE [LARGE SCALE GENOMIC DNA]</scope>
    <source>
        <strain evidence="7 8">DAOM BR117</strain>
    </source>
</reference>
<dbReference type="RefSeq" id="XP_016607681.1">
    <property type="nucleotide sequence ID" value="XM_016753264.1"/>
</dbReference>
<protein>
    <recommendedName>
        <fullName evidence="6">PHD-type domain-containing protein</fullName>
    </recommendedName>
</protein>
<feature type="region of interest" description="Disordered" evidence="5">
    <location>
        <begin position="743"/>
        <end position="784"/>
    </location>
</feature>
<dbReference type="InterPro" id="IPR019787">
    <property type="entry name" value="Znf_PHD-finger"/>
</dbReference>
<feature type="compositionally biased region" description="Polar residues" evidence="5">
    <location>
        <begin position="438"/>
        <end position="452"/>
    </location>
</feature>
<evidence type="ECO:0000313" key="7">
    <source>
        <dbReference type="EMBL" id="KNC99641.1"/>
    </source>
</evidence>
<sequence>MITHVDPKHQNLDDSPSIQKHGYSRSAHCRTGGAATQRGVSVDMDRKQGLVREIVVNPDGSLGESVLVPKPLGIHEADLLVDARHIPADSAALNSVQSLGRPRQPSRSPHTTPETSNGAHAPDNRRRWQERNLNGQIMQARLKPSPGSIVTAKSQASPFLDSDSDVSPMSAIPPISESDVSSGTSDRIPSAGALEYTIPRTVSQTAPLGTATDGCGALSKSDNGLTDSTASMASENLGHLKRSRRGVQQSLPHSEPARGPSRRLRNLSDPASPPLPGFPSKREKLGNVTSLRHQEECTVSSGSEEHPAPTATPSTSTSRPPGNQKPNKPKEPPTTPANTDVRDDTLGDAENTSTKRPKSSKKSKTNSSKTETGPTKWNGVYVPAGLANPFAKRPVSGGREDMELSGDVDMIRFGRVENESLLPEGVHQSSEMSRRDSLSNGTGPPSDTSTVRSVKDAGGSSPPRHSSRLGVGEKDTDELKTQHNDDHCSACLGRGRLLCCDSCPRAFHFHCVEEGFESVEDVPEESWECRNCRAKKRRVALGMSKKGKKPRPSLPPFSGTPTTKTGIFEPLLQALDGMNPRVFELPREITTSFENVFAHPITGAFVDTREIEVARHGKSLKPSRKGIVTGAGTVVGEGPIETRRPGELHCCFKCGKTGLKIIQTSFLSSHSVPQPRSCFGRPQAVRTELVKCDYCPLYWHLDCLDPPLTGVPPELKEDEKEVVDVGTWNQLRIRTWGPSAALEMDGLEKTKPNKPRAEIGNVQNGEEDGASGSKKSTQASGRAEAGMIQLRKKWMCPCHVDWSLPKLRINSGWKWVEVTVDDNKSEEKAVTKAVTPSKRSAEGISEGKGHADPLGSAKKVRTGSVNLSSKDVEDGHSKSKSTPVVKKETTQPDPHPKIITNVSRNNGYIEVINDPATNDHYSGFSPFKPKRQQKRKERDEEELEFGGVKYRLPERRIKLDFIDRVHSLKDLRTDDRVLNDKKVVRRKVNGEWEFDSEWLEGKFGAVGRSFRSRIGELYHSQNVEATFGGSVLGYAAVVAEPGVAEKYAGEMRATDEEAQEWLQSVTMMQTELAHLLNMRRAANSFQALTTNPSPTVNGTDTKTPSSPKVQTQPKSDCTPPNENETILLRRDDPDWVAFCQWRQEQRG</sequence>
<dbReference type="InterPro" id="IPR019786">
    <property type="entry name" value="Zinc_finger_PHD-type_CS"/>
</dbReference>
<feature type="region of interest" description="Disordered" evidence="5">
    <location>
        <begin position="1"/>
        <end position="41"/>
    </location>
</feature>
<dbReference type="OMA" id="LPPRIWH"/>
<feature type="domain" description="PHD-type" evidence="6">
    <location>
        <begin position="485"/>
        <end position="535"/>
    </location>
</feature>
<feature type="compositionally biased region" description="Basic residues" evidence="5">
    <location>
        <begin position="542"/>
        <end position="551"/>
    </location>
</feature>
<dbReference type="SUPFAM" id="SSF57903">
    <property type="entry name" value="FYVE/PHD zinc finger"/>
    <property type="match status" value="2"/>
</dbReference>
<feature type="compositionally biased region" description="Basic and acidic residues" evidence="5">
    <location>
        <begin position="471"/>
        <end position="484"/>
    </location>
</feature>
<dbReference type="eggNOG" id="KOG4299">
    <property type="taxonomic scope" value="Eukaryota"/>
</dbReference>
<dbReference type="Gene3D" id="3.30.40.10">
    <property type="entry name" value="Zinc/RING finger domain, C3HC4 (zinc finger)"/>
    <property type="match status" value="2"/>
</dbReference>
<dbReference type="GeneID" id="27688443"/>
<dbReference type="AlphaFoldDB" id="A0A0L0HF36"/>
<dbReference type="InterPro" id="IPR001965">
    <property type="entry name" value="Znf_PHD"/>
</dbReference>
<dbReference type="InterPro" id="IPR011011">
    <property type="entry name" value="Znf_FYVE_PHD"/>
</dbReference>
<dbReference type="CDD" id="cd15534">
    <property type="entry name" value="PHD2_PHF12_Rco1"/>
    <property type="match status" value="1"/>
</dbReference>
<evidence type="ECO:0000256" key="1">
    <source>
        <dbReference type="ARBA" id="ARBA00022723"/>
    </source>
</evidence>
<feature type="region of interest" description="Disordered" evidence="5">
    <location>
        <begin position="140"/>
        <end position="188"/>
    </location>
</feature>
<proteinExistence type="predicted"/>
<keyword evidence="2 4" id="KW-0863">Zinc-finger</keyword>
<dbReference type="InterPro" id="IPR013083">
    <property type="entry name" value="Znf_RING/FYVE/PHD"/>
</dbReference>
<dbReference type="Pfam" id="PF00628">
    <property type="entry name" value="PHD"/>
    <property type="match status" value="1"/>
</dbReference>
<feature type="compositionally biased region" description="Polar residues" evidence="5">
    <location>
        <begin position="105"/>
        <end position="118"/>
    </location>
</feature>
<feature type="region of interest" description="Disordered" evidence="5">
    <location>
        <begin position="239"/>
        <end position="382"/>
    </location>
</feature>
<dbReference type="InterPro" id="IPR052819">
    <property type="entry name" value="Chromatin_regulatory_protein"/>
</dbReference>
<dbReference type="PANTHER" id="PTHR47636">
    <property type="entry name" value="TRANSCRIPTIONAL REGULATORY PROTEIN RCO1"/>
    <property type="match status" value="1"/>
</dbReference>
<evidence type="ECO:0000313" key="8">
    <source>
        <dbReference type="Proteomes" id="UP000053201"/>
    </source>
</evidence>
<feature type="region of interest" description="Disordered" evidence="5">
    <location>
        <begin position="542"/>
        <end position="563"/>
    </location>
</feature>
<dbReference type="OrthoDB" id="5876363at2759"/>
<dbReference type="PROSITE" id="PS01359">
    <property type="entry name" value="ZF_PHD_1"/>
    <property type="match status" value="1"/>
</dbReference>
<feature type="compositionally biased region" description="Basic and acidic residues" evidence="5">
    <location>
        <begin position="839"/>
        <end position="851"/>
    </location>
</feature>
<organism evidence="7 8">
    <name type="scientific">Spizellomyces punctatus (strain DAOM BR117)</name>
    <dbReference type="NCBI Taxonomy" id="645134"/>
    <lineage>
        <taxon>Eukaryota</taxon>
        <taxon>Fungi</taxon>
        <taxon>Fungi incertae sedis</taxon>
        <taxon>Chytridiomycota</taxon>
        <taxon>Chytridiomycota incertae sedis</taxon>
        <taxon>Chytridiomycetes</taxon>
        <taxon>Spizellomycetales</taxon>
        <taxon>Spizellomycetaceae</taxon>
        <taxon>Spizellomyces</taxon>
    </lineage>
</organism>
<evidence type="ECO:0000256" key="2">
    <source>
        <dbReference type="ARBA" id="ARBA00022771"/>
    </source>
</evidence>
<keyword evidence="8" id="KW-1185">Reference proteome</keyword>
<feature type="compositionally biased region" description="Basic residues" evidence="5">
    <location>
        <begin position="355"/>
        <end position="364"/>
    </location>
</feature>
<dbReference type="VEuPathDB" id="FungiDB:SPPG_05024"/>
<feature type="region of interest" description="Disordered" evidence="5">
    <location>
        <begin position="94"/>
        <end position="126"/>
    </location>
</feature>
<dbReference type="SMART" id="SM00249">
    <property type="entry name" value="PHD"/>
    <property type="match status" value="2"/>
</dbReference>
<feature type="compositionally biased region" description="Basic and acidic residues" evidence="5">
    <location>
        <begin position="746"/>
        <end position="757"/>
    </location>
</feature>
<dbReference type="GO" id="GO:0006357">
    <property type="term" value="P:regulation of transcription by RNA polymerase II"/>
    <property type="evidence" value="ECO:0007669"/>
    <property type="project" value="TreeGrafter"/>
</dbReference>
<feature type="compositionally biased region" description="Basic and acidic residues" evidence="5">
    <location>
        <begin position="1"/>
        <end position="12"/>
    </location>
</feature>
<dbReference type="PROSITE" id="PS50016">
    <property type="entry name" value="ZF_PHD_2"/>
    <property type="match status" value="1"/>
</dbReference>
<name>A0A0L0HF36_SPIPD</name>
<evidence type="ECO:0000259" key="6">
    <source>
        <dbReference type="PROSITE" id="PS50016"/>
    </source>
</evidence>
<evidence type="ECO:0000256" key="4">
    <source>
        <dbReference type="PROSITE-ProRule" id="PRU00146"/>
    </source>
</evidence>
<feature type="compositionally biased region" description="Polar residues" evidence="5">
    <location>
        <begin position="178"/>
        <end position="187"/>
    </location>
</feature>
<evidence type="ECO:0000256" key="3">
    <source>
        <dbReference type="ARBA" id="ARBA00022833"/>
    </source>
</evidence>
<evidence type="ECO:0000256" key="5">
    <source>
        <dbReference type="SAM" id="MobiDB-lite"/>
    </source>
</evidence>
<dbReference type="PANTHER" id="PTHR47636:SF1">
    <property type="entry name" value="TRANSCRIPTIONAL REGULATORY PROTEIN RCO1"/>
    <property type="match status" value="1"/>
</dbReference>
<feature type="compositionally biased region" description="Polar residues" evidence="5">
    <location>
        <begin position="287"/>
        <end position="302"/>
    </location>
</feature>
<keyword evidence="1" id="KW-0479">Metal-binding</keyword>
<feature type="region of interest" description="Disordered" evidence="5">
    <location>
        <begin position="822"/>
        <end position="940"/>
    </location>
</feature>
<feature type="compositionally biased region" description="Basic and acidic residues" evidence="5">
    <location>
        <begin position="885"/>
        <end position="896"/>
    </location>
</feature>
<keyword evidence="3" id="KW-0862">Zinc</keyword>